<organism evidence="3 4">
    <name type="scientific">Zemynaea arenosa</name>
    <dbReference type="NCBI Taxonomy" id="2561931"/>
    <lineage>
        <taxon>Bacteria</taxon>
        <taxon>Pseudomonadati</taxon>
        <taxon>Pseudomonadota</taxon>
        <taxon>Betaproteobacteria</taxon>
        <taxon>Burkholderiales</taxon>
        <taxon>Oxalobacteraceae</taxon>
        <taxon>Telluria group</taxon>
        <taxon>Zemynaea</taxon>
    </lineage>
</organism>
<dbReference type="OrthoDB" id="8770471at2"/>
<feature type="signal peptide" evidence="2">
    <location>
        <begin position="1"/>
        <end position="22"/>
    </location>
</feature>
<gene>
    <name evidence="3" type="ORF">E4L96_19560</name>
</gene>
<accession>A0A4Y9RXF8</accession>
<protein>
    <submittedName>
        <fullName evidence="3">VCBS repeat-containing protein</fullName>
    </submittedName>
</protein>
<dbReference type="EMBL" id="SPVF01000249">
    <property type="protein sequence ID" value="TFW13652.1"/>
    <property type="molecule type" value="Genomic_DNA"/>
</dbReference>
<keyword evidence="1 2" id="KW-0732">Signal</keyword>
<name>A0A4Y9RXF8_9BURK</name>
<keyword evidence="4" id="KW-1185">Reference proteome</keyword>
<reference evidence="3 4" key="1">
    <citation type="submission" date="2019-03" db="EMBL/GenBank/DDBJ databases">
        <title>Draft Genome Sequence of Massilia arenosa sp. nov., a Novel Massilia Species Isolated from a Sandy-loam Maize Soil.</title>
        <authorList>
            <person name="Raths R."/>
            <person name="Peta V."/>
            <person name="Bucking H."/>
        </authorList>
    </citation>
    <scope>NUCLEOTIDE SEQUENCE [LARGE SCALE GENOMIC DNA]</scope>
    <source>
        <strain evidence="3 4">MC02</strain>
    </source>
</reference>
<dbReference type="RefSeq" id="WP_135208896.1">
    <property type="nucleotide sequence ID" value="NZ_SPVF01000249.1"/>
</dbReference>
<evidence type="ECO:0000256" key="2">
    <source>
        <dbReference type="SAM" id="SignalP"/>
    </source>
</evidence>
<dbReference type="Pfam" id="PF13517">
    <property type="entry name" value="FG-GAP_3"/>
    <property type="match status" value="2"/>
</dbReference>
<evidence type="ECO:0000313" key="3">
    <source>
        <dbReference type="EMBL" id="TFW13652.1"/>
    </source>
</evidence>
<dbReference type="PANTHER" id="PTHR45460">
    <property type="entry name" value="SIMILAR TO CYSTEINE PROTEINASE"/>
    <property type="match status" value="1"/>
</dbReference>
<dbReference type="AlphaFoldDB" id="A0A4Y9RXF8"/>
<comment type="caution">
    <text evidence="3">The sequence shown here is derived from an EMBL/GenBank/DDBJ whole genome shotgun (WGS) entry which is preliminary data.</text>
</comment>
<dbReference type="PANTHER" id="PTHR45460:SF2">
    <property type="entry name" value="ALPHA 1,3 GLUCANASE, GH71 FAMILY (EUROFUNG)"/>
    <property type="match status" value="1"/>
</dbReference>
<dbReference type="Gene3D" id="2.130.10.130">
    <property type="entry name" value="Integrin alpha, N-terminal"/>
    <property type="match status" value="1"/>
</dbReference>
<evidence type="ECO:0000256" key="1">
    <source>
        <dbReference type="ARBA" id="ARBA00022729"/>
    </source>
</evidence>
<evidence type="ECO:0000313" key="4">
    <source>
        <dbReference type="Proteomes" id="UP000298438"/>
    </source>
</evidence>
<feature type="chain" id="PRO_5021343594" evidence="2">
    <location>
        <begin position="23"/>
        <end position="459"/>
    </location>
</feature>
<feature type="non-terminal residue" evidence="3">
    <location>
        <position position="1"/>
    </location>
</feature>
<dbReference type="SUPFAM" id="SSF69318">
    <property type="entry name" value="Integrin alpha N-terminal domain"/>
    <property type="match status" value="1"/>
</dbReference>
<dbReference type="InterPro" id="IPR013517">
    <property type="entry name" value="FG-GAP"/>
</dbReference>
<proteinExistence type="predicted"/>
<dbReference type="InterPro" id="IPR028994">
    <property type="entry name" value="Integrin_alpha_N"/>
</dbReference>
<dbReference type="Proteomes" id="UP000298438">
    <property type="component" value="Unassembled WGS sequence"/>
</dbReference>
<sequence>PPRCWKAALAAVALGAAGPALAQVTASSPFVLAATEQGTLDAYFTTDGIHYMAPLKVADQAETRYGDMAVADFNGDGLLDFLALDNETTALHLYLRTGPTSFQPSGIGALATDPKRDYYNARNQRALAPDYGLGIIPADLDNDGDMDFLDARNKEFGPGLFWIATGDAWLNDGTGHFTQVPHAFDFADPAGSLPGSIFTDWTLGMSITLGDIDGDHIPDMLASEQSSGGDQPSRVYLLRGLGDGRFGPPEYVFTAPHPATFISLGDVNNTGTVDALVGMDDDGDPGQVYVFFGKGDGTFFQTPYEAFDTNPTESGSDQPGGGKFQLVDITGDGVLDAVASPALTGPVTDVVTPARLVVYRGLGDGRFVLAGEIDPQIFVNTGFAAPTGGRPILVHQPGDFDNTGGIDYRDVQYLLGPSRPAMSLEDPFDLNRDGVVNVGDARRLVLMCTLPRCAFVPGD</sequence>